<dbReference type="Pfam" id="PF00109">
    <property type="entry name" value="ketoacyl-synt"/>
    <property type="match status" value="1"/>
</dbReference>
<evidence type="ECO:0000313" key="6">
    <source>
        <dbReference type="Proteomes" id="UP000326921"/>
    </source>
</evidence>
<evidence type="ECO:0000313" key="5">
    <source>
        <dbReference type="EMBL" id="QGA25917.1"/>
    </source>
</evidence>
<dbReference type="PANTHER" id="PTHR11712">
    <property type="entry name" value="POLYKETIDE SYNTHASE-RELATED"/>
    <property type="match status" value="1"/>
</dbReference>
<dbReference type="InterPro" id="IPR014031">
    <property type="entry name" value="Ketoacyl_synth_C"/>
</dbReference>
<comment type="similarity">
    <text evidence="1 3">Belongs to the thiolase-like superfamily. Beta-ketoacyl-ACP synthases family.</text>
</comment>
<name>A0A5Q0Q769_9SPHI</name>
<gene>
    <name evidence="5" type="ORF">GFH32_06115</name>
</gene>
<sequence>MKKVYLQDSNILSPLGFTTAANFDAVFAGETSIKEHSIHSKLGNSYVSIFDQDRLANLFNQLGISNDSSRIEKLAIAALKPLIDKKAPGRKSLLVVTTTKGNIKALADSDELNTYIPSLAKHISNYFGFVTEPLTLSNACVSGLMALSLAKRYIQMGMFDDAYIVAFDEVSTFVQSGFQSFQAISTEACRPYDALRKGVSLGEAATACYISTEKNSDSIQIAADSSINDANHISGPSRTGEGLFLSIQKAMQEADISADEIDYIVGHGTATLYNDEMEAIAFNRAGLRNTPLASYKGNYGHTLAASGLLECILMATCLRKDTLLASKGFETLGTSEYINVLVNNMQAPIRTALKTASGFGGSNTALLLMKS</sequence>
<accession>A0A5Q0Q769</accession>
<dbReference type="PANTHER" id="PTHR11712:SF336">
    <property type="entry name" value="3-OXOACYL-[ACYL-CARRIER-PROTEIN] SYNTHASE, MITOCHONDRIAL"/>
    <property type="match status" value="1"/>
</dbReference>
<dbReference type="SUPFAM" id="SSF53901">
    <property type="entry name" value="Thiolase-like"/>
    <property type="match status" value="1"/>
</dbReference>
<dbReference type="Gene3D" id="3.40.47.10">
    <property type="match status" value="2"/>
</dbReference>
<feature type="domain" description="Ketosynthase family 3 (KS3)" evidence="4">
    <location>
        <begin position="1"/>
        <end position="370"/>
    </location>
</feature>
<dbReference type="AlphaFoldDB" id="A0A5Q0Q769"/>
<dbReference type="PROSITE" id="PS52004">
    <property type="entry name" value="KS3_2"/>
    <property type="match status" value="1"/>
</dbReference>
<dbReference type="InterPro" id="IPR020841">
    <property type="entry name" value="PKS_Beta-ketoAc_synthase_dom"/>
</dbReference>
<evidence type="ECO:0000256" key="3">
    <source>
        <dbReference type="RuleBase" id="RU003694"/>
    </source>
</evidence>
<dbReference type="RefSeq" id="WP_153510260.1">
    <property type="nucleotide sequence ID" value="NZ_CP045652.1"/>
</dbReference>
<reference evidence="5 6" key="1">
    <citation type="submission" date="2019-10" db="EMBL/GenBank/DDBJ databases">
        <authorList>
            <person name="Dong K."/>
        </authorList>
    </citation>
    <scope>NUCLEOTIDE SEQUENCE [LARGE SCALE GENOMIC DNA]</scope>
    <source>
        <strain evidence="6">dk4302</strain>
    </source>
</reference>
<dbReference type="Pfam" id="PF02801">
    <property type="entry name" value="Ketoacyl-synt_C"/>
    <property type="match status" value="1"/>
</dbReference>
<evidence type="ECO:0000259" key="4">
    <source>
        <dbReference type="PROSITE" id="PS52004"/>
    </source>
</evidence>
<dbReference type="InterPro" id="IPR000794">
    <property type="entry name" value="Beta-ketoacyl_synthase"/>
</dbReference>
<dbReference type="InterPro" id="IPR014030">
    <property type="entry name" value="Ketoacyl_synth_N"/>
</dbReference>
<dbReference type="InterPro" id="IPR016039">
    <property type="entry name" value="Thiolase-like"/>
</dbReference>
<dbReference type="EMBL" id="CP045652">
    <property type="protein sequence ID" value="QGA25917.1"/>
    <property type="molecule type" value="Genomic_DNA"/>
</dbReference>
<keyword evidence="2 3" id="KW-0808">Transferase</keyword>
<proteinExistence type="inferred from homology"/>
<dbReference type="SMART" id="SM00825">
    <property type="entry name" value="PKS_KS"/>
    <property type="match status" value="1"/>
</dbReference>
<dbReference type="GO" id="GO:0006633">
    <property type="term" value="P:fatty acid biosynthetic process"/>
    <property type="evidence" value="ECO:0007669"/>
    <property type="project" value="TreeGrafter"/>
</dbReference>
<evidence type="ECO:0000256" key="2">
    <source>
        <dbReference type="ARBA" id="ARBA00022679"/>
    </source>
</evidence>
<evidence type="ECO:0000256" key="1">
    <source>
        <dbReference type="ARBA" id="ARBA00008467"/>
    </source>
</evidence>
<keyword evidence="6" id="KW-1185">Reference proteome</keyword>
<organism evidence="5 6">
    <name type="scientific">Sphingobacterium zhuxiongii</name>
    <dbReference type="NCBI Taxonomy" id="2662364"/>
    <lineage>
        <taxon>Bacteria</taxon>
        <taxon>Pseudomonadati</taxon>
        <taxon>Bacteroidota</taxon>
        <taxon>Sphingobacteriia</taxon>
        <taxon>Sphingobacteriales</taxon>
        <taxon>Sphingobacteriaceae</taxon>
        <taxon>Sphingobacterium</taxon>
    </lineage>
</organism>
<dbReference type="Proteomes" id="UP000326921">
    <property type="component" value="Chromosome"/>
</dbReference>
<dbReference type="GO" id="GO:0004315">
    <property type="term" value="F:3-oxoacyl-[acyl-carrier-protein] synthase activity"/>
    <property type="evidence" value="ECO:0007669"/>
    <property type="project" value="TreeGrafter"/>
</dbReference>
<protein>
    <submittedName>
        <fullName evidence="5">Beta-ketoacyl synthase</fullName>
    </submittedName>
</protein>
<dbReference type="KEGG" id="sphe:GFH32_06115"/>